<dbReference type="RefSeq" id="XP_033398912.1">
    <property type="nucleotide sequence ID" value="XM_033543062.1"/>
</dbReference>
<dbReference type="OrthoDB" id="5361176at2759"/>
<dbReference type="Proteomes" id="UP000799438">
    <property type="component" value="Unassembled WGS sequence"/>
</dbReference>
<gene>
    <name evidence="1" type="ORF">K452DRAFT_307371</name>
</gene>
<protein>
    <submittedName>
        <fullName evidence="1">Uncharacterized protein</fullName>
    </submittedName>
</protein>
<keyword evidence="2" id="KW-1185">Reference proteome</keyword>
<sequence length="452" mass="52988">MTSSPRVITVDFRGNVVKKFTTEEPITRRRLLATSRTSSDTRFLFHSRDTTLFYAMDSGFFDIPQPEDEIEKSKKKKKKRQNDDIWKNVTEFWRNTVDIQVNFEENQSWDWENPLWYGLQLMASTKKRRVSNIPTEESLSRSLKTLFTITSPNGLFPGLLGPGKTPKPFEDELDRDSYWHAVFEIPYLLWNYGRAYLETIPTQRKTHESDIEFSTQQVLDIATPNVRDPPKALEISKDGWRPKEFFKKTVPFSNFNKLIDQNGIIDIQDDWLLTGPSSIEFRVKPHIPKTFHEELESDHEVIPEATKRYIEKSYRDDQNFKGAVIDAPGCNKDGRKTNLSEVQLLRNSKFSEALKRIRTVQEAKKRLIWLPSGDRLTALHSYLASPSKERDNLSSFFDRHASYEKYFFDSATASLNEWETEIHLSFFQLKDEHYEILDPIPRPSFVSWYELS</sequence>
<accession>A0A6A6BG99</accession>
<organism evidence="1 2">
    <name type="scientific">Aplosporella prunicola CBS 121167</name>
    <dbReference type="NCBI Taxonomy" id="1176127"/>
    <lineage>
        <taxon>Eukaryota</taxon>
        <taxon>Fungi</taxon>
        <taxon>Dikarya</taxon>
        <taxon>Ascomycota</taxon>
        <taxon>Pezizomycotina</taxon>
        <taxon>Dothideomycetes</taxon>
        <taxon>Dothideomycetes incertae sedis</taxon>
        <taxon>Botryosphaeriales</taxon>
        <taxon>Aplosporellaceae</taxon>
        <taxon>Aplosporella</taxon>
    </lineage>
</organism>
<dbReference type="GeneID" id="54300559"/>
<name>A0A6A6BG99_9PEZI</name>
<dbReference type="EMBL" id="ML995482">
    <property type="protein sequence ID" value="KAF2143200.1"/>
    <property type="molecule type" value="Genomic_DNA"/>
</dbReference>
<dbReference type="AlphaFoldDB" id="A0A6A6BG99"/>
<proteinExistence type="predicted"/>
<evidence type="ECO:0000313" key="1">
    <source>
        <dbReference type="EMBL" id="KAF2143200.1"/>
    </source>
</evidence>
<evidence type="ECO:0000313" key="2">
    <source>
        <dbReference type="Proteomes" id="UP000799438"/>
    </source>
</evidence>
<reference evidence="1" key="1">
    <citation type="journal article" date="2020" name="Stud. Mycol.">
        <title>101 Dothideomycetes genomes: a test case for predicting lifestyles and emergence of pathogens.</title>
        <authorList>
            <person name="Haridas S."/>
            <person name="Albert R."/>
            <person name="Binder M."/>
            <person name="Bloem J."/>
            <person name="Labutti K."/>
            <person name="Salamov A."/>
            <person name="Andreopoulos B."/>
            <person name="Baker S."/>
            <person name="Barry K."/>
            <person name="Bills G."/>
            <person name="Bluhm B."/>
            <person name="Cannon C."/>
            <person name="Castanera R."/>
            <person name="Culley D."/>
            <person name="Daum C."/>
            <person name="Ezra D."/>
            <person name="Gonzalez J."/>
            <person name="Henrissat B."/>
            <person name="Kuo A."/>
            <person name="Liang C."/>
            <person name="Lipzen A."/>
            <person name="Lutzoni F."/>
            <person name="Magnuson J."/>
            <person name="Mondo S."/>
            <person name="Nolan M."/>
            <person name="Ohm R."/>
            <person name="Pangilinan J."/>
            <person name="Park H.-J."/>
            <person name="Ramirez L."/>
            <person name="Alfaro M."/>
            <person name="Sun H."/>
            <person name="Tritt A."/>
            <person name="Yoshinaga Y."/>
            <person name="Zwiers L.-H."/>
            <person name="Turgeon B."/>
            <person name="Goodwin S."/>
            <person name="Spatafora J."/>
            <person name="Crous P."/>
            <person name="Grigoriev I."/>
        </authorList>
    </citation>
    <scope>NUCLEOTIDE SEQUENCE</scope>
    <source>
        <strain evidence="1">CBS 121167</strain>
    </source>
</reference>